<sequence>MKKMVALTLGLVLAVLAGDLADIGVTWLKDNTGSTYLNTVVATTAAVDSSYSAVYSFAGDVVPYYNSLRVVLDSVRGTFSIAIDLQESFDGVSWEFNNTILSMELDASREDTIVEVNFYPTPYFRFLIRETDAGTGESLYVDTLQLFSVQ</sequence>
<reference evidence="1" key="1">
    <citation type="submission" date="2020-03" db="EMBL/GenBank/DDBJ databases">
        <title>The deep terrestrial virosphere.</title>
        <authorList>
            <person name="Holmfeldt K."/>
            <person name="Nilsson E."/>
            <person name="Simone D."/>
            <person name="Lopez-Fernandez M."/>
            <person name="Wu X."/>
            <person name="de Brujin I."/>
            <person name="Lundin D."/>
            <person name="Andersson A."/>
            <person name="Bertilsson S."/>
            <person name="Dopson M."/>
        </authorList>
    </citation>
    <scope>NUCLEOTIDE SEQUENCE</scope>
    <source>
        <strain evidence="1">MM415A00538</strain>
    </source>
</reference>
<dbReference type="AlphaFoldDB" id="A0A6M3KHI0"/>
<gene>
    <name evidence="1" type="ORF">MM415A00538_0024</name>
</gene>
<evidence type="ECO:0000313" key="1">
    <source>
        <dbReference type="EMBL" id="QJA81426.1"/>
    </source>
</evidence>
<name>A0A6M3KHI0_9ZZZZ</name>
<organism evidence="1">
    <name type="scientific">viral metagenome</name>
    <dbReference type="NCBI Taxonomy" id="1070528"/>
    <lineage>
        <taxon>unclassified sequences</taxon>
        <taxon>metagenomes</taxon>
        <taxon>organismal metagenomes</taxon>
    </lineage>
</organism>
<protein>
    <submittedName>
        <fullName evidence="1">Uncharacterized protein</fullName>
    </submittedName>
</protein>
<proteinExistence type="predicted"/>
<dbReference type="EMBL" id="MT142458">
    <property type="protein sequence ID" value="QJA81426.1"/>
    <property type="molecule type" value="Genomic_DNA"/>
</dbReference>
<accession>A0A6M3KHI0</accession>